<comment type="caution">
    <text evidence="1">The sequence shown here is derived from an EMBL/GenBank/DDBJ whole genome shotgun (WGS) entry which is preliminary data.</text>
</comment>
<gene>
    <name evidence="1" type="ORF">KIV10_05495</name>
</gene>
<protein>
    <submittedName>
        <fullName evidence="1">Uncharacterized protein</fullName>
    </submittedName>
</protein>
<dbReference type="EMBL" id="JAHCTB010000002">
    <property type="protein sequence ID" value="MBT0607630.1"/>
    <property type="molecule type" value="Genomic_DNA"/>
</dbReference>
<evidence type="ECO:0000313" key="1">
    <source>
        <dbReference type="EMBL" id="MBT0607630.1"/>
    </source>
</evidence>
<keyword evidence="2" id="KW-1185">Reference proteome</keyword>
<dbReference type="Proteomes" id="UP001297092">
    <property type="component" value="Unassembled WGS sequence"/>
</dbReference>
<name>A0ABS5S702_9FLAO</name>
<proteinExistence type="predicted"/>
<accession>A0ABS5S702</accession>
<evidence type="ECO:0000313" key="2">
    <source>
        <dbReference type="Proteomes" id="UP001297092"/>
    </source>
</evidence>
<organism evidence="1 2">
    <name type="scientific">Aequorivita echinoideorum</name>
    <dbReference type="NCBI Taxonomy" id="1549647"/>
    <lineage>
        <taxon>Bacteria</taxon>
        <taxon>Pseudomonadati</taxon>
        <taxon>Bacteroidota</taxon>
        <taxon>Flavobacteriia</taxon>
        <taxon>Flavobacteriales</taxon>
        <taxon>Flavobacteriaceae</taxon>
        <taxon>Aequorivita</taxon>
    </lineage>
</organism>
<reference evidence="1 2" key="1">
    <citation type="submission" date="2021-05" db="EMBL/GenBank/DDBJ databases">
        <title>Aequorivita echinoideorum JCM 30378 genome.</title>
        <authorList>
            <person name="Zhang H."/>
            <person name="Li C."/>
        </authorList>
    </citation>
    <scope>NUCLEOTIDE SEQUENCE [LARGE SCALE GENOMIC DNA]</scope>
    <source>
        <strain evidence="1 2">JCM30378</strain>
    </source>
</reference>
<sequence>MITDLCNIHTDFNYDTFAKIRIIEISQIPAFSDLHLNTDILFILNNLPETVQAMDIPLLPEKFSVRNDTKLKNSNKIYDTKISFPLLPMDRAIKDLLETYNNKLVIALLIKQHAQHLYGTQAFPLLFTYDELHANNPAGIKGYQIEMGGSGYGAAKYFTVNNIMPDIPHLAFTLAGTL</sequence>
<dbReference type="RefSeq" id="WP_214112487.1">
    <property type="nucleotide sequence ID" value="NZ_JAHCTB010000002.1"/>
</dbReference>